<feature type="compositionally biased region" description="Basic and acidic residues" evidence="1">
    <location>
        <begin position="433"/>
        <end position="443"/>
    </location>
</feature>
<feature type="region of interest" description="Disordered" evidence="1">
    <location>
        <begin position="736"/>
        <end position="763"/>
    </location>
</feature>
<feature type="compositionally biased region" description="Acidic residues" evidence="1">
    <location>
        <begin position="116"/>
        <end position="134"/>
    </location>
</feature>
<feature type="compositionally biased region" description="Polar residues" evidence="1">
    <location>
        <begin position="540"/>
        <end position="554"/>
    </location>
</feature>
<reference evidence="2" key="1">
    <citation type="submission" date="2021-03" db="EMBL/GenBank/DDBJ databases">
        <authorList>
            <person name="Tagirdzhanova G."/>
        </authorList>
    </citation>
    <scope>NUCLEOTIDE SEQUENCE</scope>
</reference>
<feature type="compositionally biased region" description="Basic and acidic residues" evidence="1">
    <location>
        <begin position="922"/>
        <end position="946"/>
    </location>
</feature>
<dbReference type="EMBL" id="CAJPDQ010000019">
    <property type="protein sequence ID" value="CAF9923273.1"/>
    <property type="molecule type" value="Genomic_DNA"/>
</dbReference>
<dbReference type="OrthoDB" id="1883964at2759"/>
<evidence type="ECO:0000256" key="1">
    <source>
        <dbReference type="SAM" id="MobiDB-lite"/>
    </source>
</evidence>
<organism evidence="2 3">
    <name type="scientific">Gomphillus americanus</name>
    <dbReference type="NCBI Taxonomy" id="1940652"/>
    <lineage>
        <taxon>Eukaryota</taxon>
        <taxon>Fungi</taxon>
        <taxon>Dikarya</taxon>
        <taxon>Ascomycota</taxon>
        <taxon>Pezizomycotina</taxon>
        <taxon>Lecanoromycetes</taxon>
        <taxon>OSLEUM clade</taxon>
        <taxon>Ostropomycetidae</taxon>
        <taxon>Ostropales</taxon>
        <taxon>Graphidaceae</taxon>
        <taxon>Gomphilloideae</taxon>
        <taxon>Gomphillus</taxon>
    </lineage>
</organism>
<feature type="region of interest" description="Disordered" evidence="1">
    <location>
        <begin position="397"/>
        <end position="614"/>
    </location>
</feature>
<feature type="compositionally biased region" description="Basic and acidic residues" evidence="1">
    <location>
        <begin position="813"/>
        <end position="827"/>
    </location>
</feature>
<feature type="region of interest" description="Disordered" evidence="1">
    <location>
        <begin position="1"/>
        <end position="153"/>
    </location>
</feature>
<feature type="compositionally biased region" description="Polar residues" evidence="1">
    <location>
        <begin position="35"/>
        <end position="47"/>
    </location>
</feature>
<feature type="compositionally biased region" description="Basic and acidic residues" evidence="1">
    <location>
        <begin position="195"/>
        <end position="213"/>
    </location>
</feature>
<feature type="compositionally biased region" description="Polar residues" evidence="1">
    <location>
        <begin position="215"/>
        <end position="237"/>
    </location>
</feature>
<feature type="compositionally biased region" description="Polar residues" evidence="1">
    <location>
        <begin position="754"/>
        <end position="763"/>
    </location>
</feature>
<comment type="caution">
    <text evidence="2">The sequence shown here is derived from an EMBL/GenBank/DDBJ whole genome shotgun (WGS) entry which is preliminary data.</text>
</comment>
<name>A0A8H3ILE7_9LECA</name>
<keyword evidence="3" id="KW-1185">Reference proteome</keyword>
<feature type="compositionally biased region" description="Basic and acidic residues" evidence="1">
    <location>
        <begin position="320"/>
        <end position="334"/>
    </location>
</feature>
<protein>
    <submittedName>
        <fullName evidence="2">Uncharacterized protein</fullName>
    </submittedName>
</protein>
<accession>A0A8H3ILE7</accession>
<feature type="compositionally biased region" description="Polar residues" evidence="1">
    <location>
        <begin position="173"/>
        <end position="190"/>
    </location>
</feature>
<feature type="compositionally biased region" description="Basic and acidic residues" evidence="1">
    <location>
        <begin position="969"/>
        <end position="978"/>
    </location>
</feature>
<feature type="compositionally biased region" description="Pro residues" evidence="1">
    <location>
        <begin position="900"/>
        <end position="913"/>
    </location>
</feature>
<feature type="region of interest" description="Disordered" evidence="1">
    <location>
        <begin position="1407"/>
        <end position="1455"/>
    </location>
</feature>
<sequence>MPIPGPASSQQTAQDPLRINVGSSLNHPAARLAQQEASTGPKTSTGIPSDLAKYGGKYNQGYSNQDRKPSLPVKLSQDHGDSPTISTHPKTAPLRKNSGFKLPSVAYSPNPNEHGDDSEEDEEDEDETDDENDDNISLPRGMLGTRSTMTLSPPKLPLLFFEEDSIGQIDFAYQTSGAPSSTHSQTSLTGLNGRKSSEKPDLNARRGADERSRSHSSTRGMQIEQSSGTERTANTSEPVLVRKSSPRPFTPPINTAFPKKQVSDSVNQQVQSSDKDEGDTSGEQGVRGHSFYWHSPGSGSSSDEEDNPLTSLPNGTKSGHKADSQSENSKKEVPTEPVIEPLIIRPIINTIPESSLTSATALGFGGPSDWQHFNDYDAEEVDDLALYISDKPKTVELPAGTPVKEDGEKLDPTLSPRRLVGAERDTLPTIQERASEILEDGKGSEASQIKTSDRSSAASTGSQGSLQKSIIERTITQQSSLINQDDSGVSIQSSLKPEEDILDTGAKKSSNESMISQTKKEGEATGSDKKRAVPPHVTHSRVTSDPSVQSSGLNSPVDEDDGRERIIISLQMPDGEKDKKNKEPSPPRTTGNDDGSRERNLAIATNLEPKTVESPELLRTGRMSVFPQSIEMENPYAGLDPWAKASLNRYVKLLKEEAAAQSDEEKFTLFIKFMDRERRNRTALYDMDEDSENESTLQFNKITDDSGKIRSRVSLKRKAAPVIPDLDTMPVQALQTEEPARADTMPLQRPGATNERQNSEGSLSNLKAAEKNQQPMTAPLQQASFTGAAAADDSYVTAETPNEDKPQSLNTRQVKEKGSGTFTDRESTYIRDKAVKEKSSGKTGLSLSALKKKALDLGGRSIAKDRNTTPINLQTLLMKASDDSKKPASPVLANRTAPPLTTPTPPPPPPVPNVEPQAAATPEKRDNGADKADEAEGRQYEGDKAANRQTIYRPFSGHLRQRSVLRSNPESKRSSVFDRKSLAAEASFPRSPINALDAKPFEEHQKPRTKPVNYRYTILEPLLLVVPQEGITHAEPQQLTRLRQSMDAIRDDFSFIHKTVLSWDADAKKGRERNDKERQSRTAQNEARIDALFNENEIGYGDISQLEAEFKRQEATKKAQEDRDEVDTFVANVFDVVWKRINYEMDQLQPLYDQCTELVSNASAGRTMFEDFEDTVPVASAMEVLLILYQKLMVRHQKAFEAVLERDRRLKKTEVAPWNAMGSNEKVKKIEKRFEDAEKKAILEFCRQRDDRAGVLMEVLDHNTLRGVGANQDYMESIMQAVRKISTEVQASGNSIANDDVVSQDEVLKAQTITTSLARSSEQLVQTFHVADMLLNAADYEVSVANAKLSNADAAAFKRLREAKAKEDTKLVMDLEHRMNLIRGDTSRTQEEIKKLLSLISRKTDSSEALPRGSIEKQSASSHGLEDQDRGSRVMSKGAEEITNNKARRLPRKLQ</sequence>
<feature type="compositionally biased region" description="Polar residues" evidence="1">
    <location>
        <begin position="445"/>
        <end position="495"/>
    </location>
</feature>
<proteinExistence type="predicted"/>
<feature type="compositionally biased region" description="Basic residues" evidence="1">
    <location>
        <begin position="1446"/>
        <end position="1455"/>
    </location>
</feature>
<feature type="region of interest" description="Disordered" evidence="1">
    <location>
        <begin position="172"/>
        <end position="338"/>
    </location>
</feature>
<evidence type="ECO:0000313" key="3">
    <source>
        <dbReference type="Proteomes" id="UP000664169"/>
    </source>
</evidence>
<dbReference type="Proteomes" id="UP000664169">
    <property type="component" value="Unassembled WGS sequence"/>
</dbReference>
<feature type="compositionally biased region" description="Low complexity" evidence="1">
    <location>
        <begin position="259"/>
        <end position="272"/>
    </location>
</feature>
<feature type="compositionally biased region" description="Basic and acidic residues" evidence="1">
    <location>
        <begin position="574"/>
        <end position="585"/>
    </location>
</feature>
<feature type="region of interest" description="Disordered" evidence="1">
    <location>
        <begin position="787"/>
        <end position="827"/>
    </location>
</feature>
<evidence type="ECO:0000313" key="2">
    <source>
        <dbReference type="EMBL" id="CAF9923273.1"/>
    </source>
</evidence>
<feature type="compositionally biased region" description="Basic and acidic residues" evidence="1">
    <location>
        <begin position="518"/>
        <end position="531"/>
    </location>
</feature>
<gene>
    <name evidence="2" type="ORF">GOMPHAMPRED_002795</name>
</gene>
<feature type="region of interest" description="Disordered" evidence="1">
    <location>
        <begin position="880"/>
        <end position="978"/>
    </location>
</feature>